<keyword evidence="2" id="KW-0472">Membrane</keyword>
<gene>
    <name evidence="4" type="ORF">SNR37_002360</name>
</gene>
<dbReference type="RefSeq" id="WP_329774342.1">
    <property type="nucleotide sequence ID" value="NZ_JAYDYW010000004.1"/>
</dbReference>
<reference evidence="5" key="1">
    <citation type="submission" date="2023-07" db="EMBL/GenBank/DDBJ databases">
        <title>Draft genome sequence of Agarivorans aestuarii strain ZMCS4, a CAZymes producing bacteria isolated from the marine brown algae Clodostephus spongiosus.</title>
        <authorList>
            <person name="Lorente B."/>
            <person name="Cabral C."/>
            <person name="Frias J."/>
            <person name="Faria J."/>
            <person name="Toubarro D."/>
        </authorList>
    </citation>
    <scope>NUCLEOTIDE SEQUENCE [LARGE SCALE GENOMIC DNA]</scope>
    <source>
        <strain evidence="5">ZMCS4</strain>
    </source>
</reference>
<dbReference type="Proteomes" id="UP001310248">
    <property type="component" value="Unassembled WGS sequence"/>
</dbReference>
<dbReference type="SUPFAM" id="SSF110997">
    <property type="entry name" value="Sporulation related repeat"/>
    <property type="match status" value="1"/>
</dbReference>
<dbReference type="InterPro" id="IPR036680">
    <property type="entry name" value="SPOR-like_sf"/>
</dbReference>
<proteinExistence type="predicted"/>
<reference evidence="4 5" key="2">
    <citation type="submission" date="2023-12" db="EMBL/GenBank/DDBJ databases">
        <authorList>
            <consortium name="Cladostephus spongiosus"/>
            <person name="Lorente B."/>
            <person name="Cabral C."/>
            <person name="Frias J."/>
            <person name="Faria J."/>
            <person name="Toubarro D."/>
        </authorList>
    </citation>
    <scope>NUCLEOTIDE SEQUENCE [LARGE SCALE GENOMIC DNA]</scope>
    <source>
        <strain evidence="4 5">ZMCS4</strain>
    </source>
</reference>
<evidence type="ECO:0000259" key="3">
    <source>
        <dbReference type="PROSITE" id="PS51724"/>
    </source>
</evidence>
<comment type="caution">
    <text evidence="4">The sequence shown here is derived from an EMBL/GenBank/DDBJ whole genome shotgun (WGS) entry which is preliminary data.</text>
</comment>
<dbReference type="Pfam" id="PF05036">
    <property type="entry name" value="SPOR"/>
    <property type="match status" value="1"/>
</dbReference>
<name>A0ABU7G1V3_9ALTE</name>
<evidence type="ECO:0000256" key="2">
    <source>
        <dbReference type="SAM" id="Phobius"/>
    </source>
</evidence>
<keyword evidence="2" id="KW-1133">Transmembrane helix</keyword>
<evidence type="ECO:0000313" key="4">
    <source>
        <dbReference type="EMBL" id="MEE1672949.1"/>
    </source>
</evidence>
<feature type="compositionally biased region" description="Polar residues" evidence="1">
    <location>
        <begin position="75"/>
        <end position="85"/>
    </location>
</feature>
<sequence length="191" mass="20789">MTAQFKNRLVGTIFLVALGVIIIPDILDGKKTRVEEEFNAIPFAPKVDSLPPLLIDLPNEQELAATEQADGASGAEQNGSSQQETLAKKDSGDTKPAAKAVDTPQLEFAKPAYIVQLGTFKNSQNVTRLVAKLREAGFQAHSYPEPAVEGELNRVFVGPNVSKKTLEQQQSKLKELTGLSGKIREFDPLFK</sequence>
<dbReference type="InterPro" id="IPR007730">
    <property type="entry name" value="SPOR-like_dom"/>
</dbReference>
<dbReference type="PROSITE" id="PS51724">
    <property type="entry name" value="SPOR"/>
    <property type="match status" value="1"/>
</dbReference>
<keyword evidence="2" id="KW-0812">Transmembrane</keyword>
<protein>
    <submittedName>
        <fullName evidence="4">SPOR domain-containing protein</fullName>
    </submittedName>
</protein>
<dbReference type="PANTHER" id="PTHR38687">
    <property type="entry name" value="CELL DIVISION PROTEIN DEDD-RELATED"/>
    <property type="match status" value="1"/>
</dbReference>
<evidence type="ECO:0000313" key="5">
    <source>
        <dbReference type="Proteomes" id="UP001310248"/>
    </source>
</evidence>
<evidence type="ECO:0000256" key="1">
    <source>
        <dbReference type="SAM" id="MobiDB-lite"/>
    </source>
</evidence>
<feature type="transmembrane region" description="Helical" evidence="2">
    <location>
        <begin position="9"/>
        <end position="27"/>
    </location>
</feature>
<feature type="region of interest" description="Disordered" evidence="1">
    <location>
        <begin position="66"/>
        <end position="102"/>
    </location>
</feature>
<keyword evidence="5" id="KW-1185">Reference proteome</keyword>
<dbReference type="EMBL" id="JAYDYW010000004">
    <property type="protein sequence ID" value="MEE1672949.1"/>
    <property type="molecule type" value="Genomic_DNA"/>
</dbReference>
<accession>A0ABU7G1V3</accession>
<feature type="domain" description="SPOR" evidence="3">
    <location>
        <begin position="107"/>
        <end position="186"/>
    </location>
</feature>
<dbReference type="InterPro" id="IPR052521">
    <property type="entry name" value="Cell_div_SPOR-domain"/>
</dbReference>
<organism evidence="4 5">
    <name type="scientific">Agarivorans aestuarii</name>
    <dbReference type="NCBI Taxonomy" id="1563703"/>
    <lineage>
        <taxon>Bacteria</taxon>
        <taxon>Pseudomonadati</taxon>
        <taxon>Pseudomonadota</taxon>
        <taxon>Gammaproteobacteria</taxon>
        <taxon>Alteromonadales</taxon>
        <taxon>Alteromonadaceae</taxon>
        <taxon>Agarivorans</taxon>
    </lineage>
</organism>
<dbReference type="Gene3D" id="3.30.70.1070">
    <property type="entry name" value="Sporulation related repeat"/>
    <property type="match status" value="1"/>
</dbReference>
<dbReference type="PANTHER" id="PTHR38687:SF1">
    <property type="entry name" value="CELL DIVISION PROTEIN DEDD"/>
    <property type="match status" value="1"/>
</dbReference>